<evidence type="ECO:0000313" key="7">
    <source>
        <dbReference type="EMBL" id="CAF1457212.1"/>
    </source>
</evidence>
<evidence type="ECO:0000256" key="4">
    <source>
        <dbReference type="ARBA" id="ARBA00022989"/>
    </source>
</evidence>
<dbReference type="Proteomes" id="UP000663836">
    <property type="component" value="Unassembled WGS sequence"/>
</dbReference>
<evidence type="ECO:0000256" key="6">
    <source>
        <dbReference type="SAM" id="Phobius"/>
    </source>
</evidence>
<evidence type="ECO:0000256" key="5">
    <source>
        <dbReference type="ARBA" id="ARBA00023136"/>
    </source>
</evidence>
<dbReference type="PANTHER" id="PTHR21355:SF0">
    <property type="entry name" value="G-PROTEIN COUPLED RECEPTOR-ASSOCIATED PROTEIN LMBRD2"/>
    <property type="match status" value="1"/>
</dbReference>
<gene>
    <name evidence="8" type="ORF">JBS370_LOCUS24898</name>
    <name evidence="7" type="ORF">ZHD862_LOCUS35529</name>
</gene>
<reference evidence="8" key="1">
    <citation type="submission" date="2021-02" db="EMBL/GenBank/DDBJ databases">
        <authorList>
            <person name="Nowell W R."/>
        </authorList>
    </citation>
    <scope>NUCLEOTIDE SEQUENCE</scope>
</reference>
<comment type="caution">
    <text evidence="8">The sequence shown here is derived from an EMBL/GenBank/DDBJ whole genome shotgun (WGS) entry which is preliminary data.</text>
</comment>
<proteinExistence type="inferred from homology"/>
<evidence type="ECO:0000256" key="1">
    <source>
        <dbReference type="ARBA" id="ARBA00004141"/>
    </source>
</evidence>
<dbReference type="InterPro" id="IPR051584">
    <property type="entry name" value="GPCR-associated_LMBR1"/>
</dbReference>
<keyword evidence="5 6" id="KW-0472">Membrane</keyword>
<comment type="subcellular location">
    <subcellularLocation>
        <location evidence="1">Membrane</location>
        <topology evidence="1">Multi-pass membrane protein</topology>
    </subcellularLocation>
</comment>
<dbReference type="Proteomes" id="UP000663864">
    <property type="component" value="Unassembled WGS sequence"/>
</dbReference>
<name>A0A819M8L2_9BILA</name>
<dbReference type="EMBL" id="CAJNOT010005164">
    <property type="protein sequence ID" value="CAF1457212.1"/>
    <property type="molecule type" value="Genomic_DNA"/>
</dbReference>
<accession>A0A819M8L2</accession>
<evidence type="ECO:0000256" key="3">
    <source>
        <dbReference type="ARBA" id="ARBA00022692"/>
    </source>
</evidence>
<comment type="similarity">
    <text evidence="2">Belongs to the LIMR family.</text>
</comment>
<dbReference type="PANTHER" id="PTHR21355">
    <property type="entry name" value="G-PROTEIN COUPLED RECEPTOR-ASSOCIATED PROTEIN LMBRD2"/>
    <property type="match status" value="1"/>
</dbReference>
<feature type="transmembrane region" description="Helical" evidence="6">
    <location>
        <begin position="12"/>
        <end position="33"/>
    </location>
</feature>
<keyword evidence="4 6" id="KW-1133">Transmembrane helix</keyword>
<evidence type="ECO:0000313" key="8">
    <source>
        <dbReference type="EMBL" id="CAF3975884.1"/>
    </source>
</evidence>
<dbReference type="AlphaFoldDB" id="A0A819M8L2"/>
<dbReference type="GO" id="GO:0016020">
    <property type="term" value="C:membrane"/>
    <property type="evidence" value="ECO:0007669"/>
    <property type="project" value="UniProtKB-SubCell"/>
</dbReference>
<protein>
    <submittedName>
        <fullName evidence="8">Uncharacterized protein</fullName>
    </submittedName>
</protein>
<organism evidence="8 9">
    <name type="scientific">Rotaria sordida</name>
    <dbReference type="NCBI Taxonomy" id="392033"/>
    <lineage>
        <taxon>Eukaryota</taxon>
        <taxon>Metazoa</taxon>
        <taxon>Spiralia</taxon>
        <taxon>Gnathifera</taxon>
        <taxon>Rotifera</taxon>
        <taxon>Eurotatoria</taxon>
        <taxon>Bdelloidea</taxon>
        <taxon>Philodinida</taxon>
        <taxon>Philodinidae</taxon>
        <taxon>Rotaria</taxon>
    </lineage>
</organism>
<dbReference type="EMBL" id="CAJOBD010003997">
    <property type="protein sequence ID" value="CAF3975884.1"/>
    <property type="molecule type" value="Genomic_DNA"/>
</dbReference>
<sequence length="133" mass="15391">MGRMNIIPLISKGFNFNFPMLICLLCVGTYFQLGSRCLHLFGSRQFFDDDDDISAEYVEDGKDLMKKERRNYGGVDASLRMANTTTATQQRDRRRELEEKYRLRSTSKNIISSTSRDAELTDMNSETRQLKLS</sequence>
<evidence type="ECO:0000313" key="9">
    <source>
        <dbReference type="Proteomes" id="UP000663836"/>
    </source>
</evidence>
<keyword evidence="3 6" id="KW-0812">Transmembrane</keyword>
<evidence type="ECO:0000256" key="2">
    <source>
        <dbReference type="ARBA" id="ARBA00010487"/>
    </source>
</evidence>